<feature type="region of interest" description="Disordered" evidence="4">
    <location>
        <begin position="1"/>
        <end position="24"/>
    </location>
</feature>
<sequence>MESTNRMEKMSGDSNRGENEDDEKMEEFFALMRNFRYQLNQLQENNNKRKRTTTAVGGGGGCWTPAFEWEDFASKIEFKKHVPMIRENYCNNGNQDNKQSAELTSGLDLKLAL</sequence>
<dbReference type="EMBL" id="NKXS01005299">
    <property type="protein sequence ID" value="PIN04027.1"/>
    <property type="molecule type" value="Genomic_DNA"/>
</dbReference>
<evidence type="ECO:0000313" key="6">
    <source>
        <dbReference type="Proteomes" id="UP000231279"/>
    </source>
</evidence>
<evidence type="ECO:0000256" key="1">
    <source>
        <dbReference type="ARBA" id="ARBA00004123"/>
    </source>
</evidence>
<gene>
    <name evidence="5" type="ORF">CDL12_23440</name>
</gene>
<dbReference type="AlphaFoldDB" id="A0A2G9GFH6"/>
<dbReference type="Proteomes" id="UP000231279">
    <property type="component" value="Unassembled WGS sequence"/>
</dbReference>
<evidence type="ECO:0000256" key="4">
    <source>
        <dbReference type="SAM" id="MobiDB-lite"/>
    </source>
</evidence>
<accession>A0A2G9GFH6</accession>
<comment type="subcellular location">
    <subcellularLocation>
        <location evidence="1">Nucleus</location>
    </subcellularLocation>
</comment>
<keyword evidence="3" id="KW-0539">Nucleus</keyword>
<feature type="compositionally biased region" description="Basic and acidic residues" evidence="4">
    <location>
        <begin position="1"/>
        <end position="18"/>
    </location>
</feature>
<organism evidence="5 6">
    <name type="scientific">Handroanthus impetiginosus</name>
    <dbReference type="NCBI Taxonomy" id="429701"/>
    <lineage>
        <taxon>Eukaryota</taxon>
        <taxon>Viridiplantae</taxon>
        <taxon>Streptophyta</taxon>
        <taxon>Embryophyta</taxon>
        <taxon>Tracheophyta</taxon>
        <taxon>Spermatophyta</taxon>
        <taxon>Magnoliopsida</taxon>
        <taxon>eudicotyledons</taxon>
        <taxon>Gunneridae</taxon>
        <taxon>Pentapetalae</taxon>
        <taxon>asterids</taxon>
        <taxon>lamiids</taxon>
        <taxon>Lamiales</taxon>
        <taxon>Bignoniaceae</taxon>
        <taxon>Crescentiina</taxon>
        <taxon>Tabebuia alliance</taxon>
        <taxon>Handroanthus</taxon>
    </lineage>
</organism>
<comment type="caution">
    <text evidence="5">The sequence shown here is derived from an EMBL/GenBank/DDBJ whole genome shotgun (WGS) entry which is preliminary data.</text>
</comment>
<dbReference type="Pfam" id="PF15699">
    <property type="entry name" value="NPR1_interact"/>
    <property type="match status" value="1"/>
</dbReference>
<comment type="similarity">
    <text evidence="2">Belongs to the NPR1-interactor family.</text>
</comment>
<dbReference type="PANTHER" id="PTHR33669:SF14">
    <property type="entry name" value="NRR REPRESSOR HOMOLOG 3"/>
    <property type="match status" value="1"/>
</dbReference>
<reference evidence="6" key="1">
    <citation type="journal article" date="2018" name="Gigascience">
        <title>Genome assembly of the Pink Ipe (Handroanthus impetiginosus, Bignoniaceae), a highly valued, ecologically keystone Neotropical timber forest tree.</title>
        <authorList>
            <person name="Silva-Junior O.B."/>
            <person name="Grattapaglia D."/>
            <person name="Novaes E."/>
            <person name="Collevatti R.G."/>
        </authorList>
    </citation>
    <scope>NUCLEOTIDE SEQUENCE [LARGE SCALE GENOMIC DNA]</scope>
    <source>
        <strain evidence="6">cv. UFG-1</strain>
    </source>
</reference>
<evidence type="ECO:0000256" key="2">
    <source>
        <dbReference type="ARBA" id="ARBA00009937"/>
    </source>
</evidence>
<dbReference type="InterPro" id="IPR031425">
    <property type="entry name" value="NPR1/NH1-interacting"/>
</dbReference>
<dbReference type="PANTHER" id="PTHR33669">
    <property type="entry name" value="PROTEIN NEGATIVE REGULATOR OF RESISTANCE"/>
    <property type="match status" value="1"/>
</dbReference>
<proteinExistence type="inferred from homology"/>
<evidence type="ECO:0000313" key="5">
    <source>
        <dbReference type="EMBL" id="PIN04027.1"/>
    </source>
</evidence>
<keyword evidence="6" id="KW-1185">Reference proteome</keyword>
<name>A0A2G9GFH6_9LAMI</name>
<dbReference type="OrthoDB" id="1110691at2759"/>
<dbReference type="GO" id="GO:0010112">
    <property type="term" value="P:regulation of systemic acquired resistance"/>
    <property type="evidence" value="ECO:0007669"/>
    <property type="project" value="InterPro"/>
</dbReference>
<dbReference type="GO" id="GO:0005634">
    <property type="term" value="C:nucleus"/>
    <property type="evidence" value="ECO:0007669"/>
    <property type="project" value="UniProtKB-SubCell"/>
</dbReference>
<evidence type="ECO:0000256" key="3">
    <source>
        <dbReference type="ARBA" id="ARBA00023242"/>
    </source>
</evidence>
<protein>
    <submittedName>
        <fullName evidence="5">Uncharacterized protein</fullName>
    </submittedName>
</protein>